<comment type="caution">
    <text evidence="3">The sequence shown here is derived from an EMBL/GenBank/DDBJ whole genome shotgun (WGS) entry which is preliminary data.</text>
</comment>
<dbReference type="InterPro" id="IPR003034">
    <property type="entry name" value="SAP_dom"/>
</dbReference>
<dbReference type="InParanoid" id="S7XHK8"/>
<feature type="compositionally biased region" description="Basic residues" evidence="1">
    <location>
        <begin position="105"/>
        <end position="115"/>
    </location>
</feature>
<dbReference type="AlphaFoldDB" id="S7XHK8"/>
<feature type="region of interest" description="Disordered" evidence="1">
    <location>
        <begin position="95"/>
        <end position="115"/>
    </location>
</feature>
<gene>
    <name evidence="3" type="ORF">SLOPH_1115</name>
</gene>
<evidence type="ECO:0000259" key="2">
    <source>
        <dbReference type="Pfam" id="PF02037"/>
    </source>
</evidence>
<organism evidence="3 4">
    <name type="scientific">Spraguea lophii (strain 42_110)</name>
    <name type="common">Microsporidian parasite</name>
    <dbReference type="NCBI Taxonomy" id="1358809"/>
    <lineage>
        <taxon>Eukaryota</taxon>
        <taxon>Fungi</taxon>
        <taxon>Fungi incertae sedis</taxon>
        <taxon>Microsporidia</taxon>
        <taxon>Spragueidae</taxon>
        <taxon>Spraguea</taxon>
    </lineage>
</organism>
<feature type="domain" description="SAP" evidence="2">
    <location>
        <begin position="3"/>
        <end position="36"/>
    </location>
</feature>
<proteinExistence type="predicted"/>
<name>S7XHK8_SPRLO</name>
<reference evidence="4" key="1">
    <citation type="journal article" date="2013" name="PLoS Genet.">
        <title>The genome of Spraguea lophii and the basis of host-microsporidian interactions.</title>
        <authorList>
            <person name="Campbell S.E."/>
            <person name="Williams T.A."/>
            <person name="Yousuf A."/>
            <person name="Soanes D.M."/>
            <person name="Paszkiewicz K.H."/>
            <person name="Williams B.A.P."/>
        </authorList>
    </citation>
    <scope>NUCLEOTIDE SEQUENCE [LARGE SCALE GENOMIC DNA]</scope>
    <source>
        <strain evidence="4">42_110</strain>
    </source>
</reference>
<dbReference type="EMBL" id="ATCN01000719">
    <property type="protein sequence ID" value="EPR78539.1"/>
    <property type="molecule type" value="Genomic_DNA"/>
</dbReference>
<evidence type="ECO:0000313" key="3">
    <source>
        <dbReference type="EMBL" id="EPR78539.1"/>
    </source>
</evidence>
<accession>S7XHK8</accession>
<dbReference type="Gene3D" id="1.10.720.30">
    <property type="entry name" value="SAP domain"/>
    <property type="match status" value="1"/>
</dbReference>
<dbReference type="InterPro" id="IPR036361">
    <property type="entry name" value="SAP_dom_sf"/>
</dbReference>
<dbReference type="Pfam" id="PF02037">
    <property type="entry name" value="SAP"/>
    <property type="match status" value="1"/>
</dbReference>
<dbReference type="HOGENOM" id="CLU_2110558_0_0_1"/>
<evidence type="ECO:0000256" key="1">
    <source>
        <dbReference type="SAM" id="MobiDB-lite"/>
    </source>
</evidence>
<sequence length="115" mass="14051">MKYEEQTVAVLREECKKYNINTTNKKKSELIKTLQERTSSNINIDDKTNIDDNTNIDDKIERRRQRFGVMEDKIKEREEKYKVNEKVEERRKRFGNMTEEEKKKVEKRKQKYSVD</sequence>
<dbReference type="VEuPathDB" id="MicrosporidiaDB:SLOPH_1115"/>
<evidence type="ECO:0000313" key="4">
    <source>
        <dbReference type="Proteomes" id="UP000014978"/>
    </source>
</evidence>
<dbReference type="Proteomes" id="UP000014978">
    <property type="component" value="Unassembled WGS sequence"/>
</dbReference>
<keyword evidence="4" id="KW-1185">Reference proteome</keyword>
<protein>
    <recommendedName>
        <fullName evidence="2">SAP domain-containing protein</fullName>
    </recommendedName>
</protein>